<feature type="transmembrane region" description="Helical" evidence="1">
    <location>
        <begin position="101"/>
        <end position="134"/>
    </location>
</feature>
<evidence type="ECO:0000313" key="2">
    <source>
        <dbReference type="EMBL" id="AIH03528.1"/>
    </source>
</evidence>
<evidence type="ECO:0000313" key="3">
    <source>
        <dbReference type="Proteomes" id="UP000028481"/>
    </source>
</evidence>
<keyword evidence="1" id="KW-1133">Transmembrane helix</keyword>
<dbReference type="EMBL" id="CP008796">
    <property type="protein sequence ID" value="AIH03528.1"/>
    <property type="molecule type" value="Genomic_DNA"/>
</dbReference>
<feature type="transmembrane region" description="Helical" evidence="1">
    <location>
        <begin position="140"/>
        <end position="158"/>
    </location>
</feature>
<sequence length="167" mass="19769">MNLIEFFFIGIPLVFVVFFLKGFLQSFFLTPVGNPFLSIALIFLSYRNVNVCLWVYLLILGFISGIETNQEILNVAVFFLMGLVFDWFKGYLNLNNIRNKLFFWGINLLVFFIIKLFLFLLWTVPFTFAFSFWAHQIQKLFHFFVVTLGWTLGLESFLKDLLIRKNE</sequence>
<dbReference type="OrthoDB" id="9812713at2"/>
<dbReference type="AlphaFoldDB" id="A0A075WSZ5"/>
<evidence type="ECO:0000256" key="1">
    <source>
        <dbReference type="SAM" id="Phobius"/>
    </source>
</evidence>
<dbReference type="STRING" id="289377.HL41_01055"/>
<keyword evidence="3" id="KW-1185">Reference proteome</keyword>
<dbReference type="eggNOG" id="ENOG5030HK2">
    <property type="taxonomic scope" value="Bacteria"/>
</dbReference>
<dbReference type="RefSeq" id="WP_038063349.1">
    <property type="nucleotide sequence ID" value="NZ_CP008796.1"/>
</dbReference>
<dbReference type="HOGENOM" id="CLU_1593764_0_0_0"/>
<accession>A0A075WSZ5</accession>
<organism evidence="2 3">
    <name type="scientific">Thermodesulfobacterium commune DSM 2178</name>
    <dbReference type="NCBI Taxonomy" id="289377"/>
    <lineage>
        <taxon>Bacteria</taxon>
        <taxon>Pseudomonadati</taxon>
        <taxon>Thermodesulfobacteriota</taxon>
        <taxon>Thermodesulfobacteria</taxon>
        <taxon>Thermodesulfobacteriales</taxon>
        <taxon>Thermodesulfobacteriaceae</taxon>
        <taxon>Thermodesulfobacterium</taxon>
    </lineage>
</organism>
<proteinExistence type="predicted"/>
<evidence type="ECO:0008006" key="4">
    <source>
        <dbReference type="Google" id="ProtNLM"/>
    </source>
</evidence>
<name>A0A075WSZ5_9BACT</name>
<dbReference type="PaxDb" id="289377-HL41_01055"/>
<keyword evidence="1" id="KW-0472">Membrane</keyword>
<keyword evidence="1" id="KW-0812">Transmembrane</keyword>
<protein>
    <recommendedName>
        <fullName evidence="4">Rod shape-determining protein MreD</fullName>
    </recommendedName>
</protein>
<feature type="transmembrane region" description="Helical" evidence="1">
    <location>
        <begin position="36"/>
        <end position="66"/>
    </location>
</feature>
<dbReference type="KEGG" id="tcm:HL41_01055"/>
<feature type="transmembrane region" description="Helical" evidence="1">
    <location>
        <begin position="6"/>
        <end position="24"/>
    </location>
</feature>
<reference evidence="2 3" key="1">
    <citation type="journal article" date="2015" name="Genome Announc.">
        <title>Genome Sequence of a Sulfate-Reducing Thermophilic Bacterium, Thermodesulfobacterium commune DSM 2178T (Phylum Thermodesulfobacteria).</title>
        <authorList>
            <person name="Bhatnagar S."/>
            <person name="Badger J.H."/>
            <person name="Madupu R."/>
            <person name="Khouri H.M."/>
            <person name="O'Connor E.M."/>
            <person name="Robb F.T."/>
            <person name="Ward N.L."/>
            <person name="Eisen J.A."/>
        </authorList>
    </citation>
    <scope>NUCLEOTIDE SEQUENCE [LARGE SCALE GENOMIC DNA]</scope>
    <source>
        <strain evidence="2 3">DSM 2178</strain>
    </source>
</reference>
<gene>
    <name evidence="2" type="ORF">HL41_01055</name>
</gene>
<dbReference type="Proteomes" id="UP000028481">
    <property type="component" value="Chromosome"/>
</dbReference>